<dbReference type="OrthoDB" id="5241710at2759"/>
<evidence type="ECO:0000313" key="3">
    <source>
        <dbReference type="EMBL" id="KXJ93655.1"/>
    </source>
</evidence>
<gene>
    <name evidence="3" type="ORF">Micbo1qcDRAFT_158514</name>
</gene>
<feature type="region of interest" description="Disordered" evidence="1">
    <location>
        <begin position="256"/>
        <end position="283"/>
    </location>
</feature>
<proteinExistence type="predicted"/>
<feature type="compositionally biased region" description="Basic and acidic residues" evidence="1">
    <location>
        <begin position="104"/>
        <end position="114"/>
    </location>
</feature>
<keyword evidence="4" id="KW-1185">Reference proteome</keyword>
<name>A0A136J929_9PEZI</name>
<dbReference type="Proteomes" id="UP000070501">
    <property type="component" value="Unassembled WGS sequence"/>
</dbReference>
<feature type="compositionally biased region" description="Basic and acidic residues" evidence="1">
    <location>
        <begin position="315"/>
        <end position="338"/>
    </location>
</feature>
<dbReference type="EMBL" id="KQ964247">
    <property type="protein sequence ID" value="KXJ93655.1"/>
    <property type="molecule type" value="Genomic_DNA"/>
</dbReference>
<dbReference type="InParanoid" id="A0A136J929"/>
<dbReference type="AlphaFoldDB" id="A0A136J929"/>
<protein>
    <submittedName>
        <fullName evidence="3">Uncharacterized protein</fullName>
    </submittedName>
</protein>
<feature type="transmembrane region" description="Helical" evidence="2">
    <location>
        <begin position="33"/>
        <end position="51"/>
    </location>
</feature>
<feature type="transmembrane region" description="Helical" evidence="2">
    <location>
        <begin position="160"/>
        <end position="180"/>
    </location>
</feature>
<feature type="region of interest" description="Disordered" evidence="1">
    <location>
        <begin position="364"/>
        <end position="383"/>
    </location>
</feature>
<evidence type="ECO:0000313" key="4">
    <source>
        <dbReference type="Proteomes" id="UP000070501"/>
    </source>
</evidence>
<accession>A0A136J929</accession>
<keyword evidence="2" id="KW-0812">Transmembrane</keyword>
<feature type="region of interest" description="Disordered" evidence="1">
    <location>
        <begin position="59"/>
        <end position="114"/>
    </location>
</feature>
<feature type="compositionally biased region" description="Basic and acidic residues" evidence="1">
    <location>
        <begin position="67"/>
        <end position="77"/>
    </location>
</feature>
<sequence>MAPQGLRVVAVASFVPAFPLLLAHGIVSHSPVPATGLVPLAFSAGFSLFILRRRARRQAPLSAPPGNERDNERDNERQPLLPSEEAGFVPPEDDADGVAINSQDNHDGQRTSNSRRLEDIHDRLPIIVFLADTALAAAILTVLVYTWLRSGGFSGQLAMLAAYGTIPMLASTLVHIYFAVRGLSHGLALPELTRWVAWQVVPADCPGCGHHLRPEATPDIPWFQSARNAAASTREWRFPALPPLAFPDVRAWVRSGVDDGDEDEDAEARPATGAESTTTSRRQWLRPPAWLGYGAVDETADEQRSEDGGETARLFVDHDGGTAPPYHDRDDFDNDRYDGGAAAARPAQALASNNSAEEVVVVGKKKQRKISSSSDAPDGEPGW</sequence>
<feature type="transmembrane region" description="Helical" evidence="2">
    <location>
        <begin position="124"/>
        <end position="148"/>
    </location>
</feature>
<feature type="region of interest" description="Disordered" evidence="1">
    <location>
        <begin position="314"/>
        <end position="355"/>
    </location>
</feature>
<evidence type="ECO:0000256" key="1">
    <source>
        <dbReference type="SAM" id="MobiDB-lite"/>
    </source>
</evidence>
<keyword evidence="2" id="KW-0472">Membrane</keyword>
<dbReference type="STRING" id="196109.A0A136J929"/>
<evidence type="ECO:0000256" key="2">
    <source>
        <dbReference type="SAM" id="Phobius"/>
    </source>
</evidence>
<feature type="compositionally biased region" description="Low complexity" evidence="1">
    <location>
        <begin position="341"/>
        <end position="351"/>
    </location>
</feature>
<reference evidence="4" key="1">
    <citation type="submission" date="2016-02" db="EMBL/GenBank/DDBJ databases">
        <title>Draft genome sequence of Microdochium bolleyi, a fungal endophyte of beachgrass.</title>
        <authorList>
            <consortium name="DOE Joint Genome Institute"/>
            <person name="David A.S."/>
            <person name="May G."/>
            <person name="Haridas S."/>
            <person name="Lim J."/>
            <person name="Wang M."/>
            <person name="Labutti K."/>
            <person name="Lipzen A."/>
            <person name="Barry K."/>
            <person name="Grigoriev I.V."/>
        </authorList>
    </citation>
    <scope>NUCLEOTIDE SEQUENCE [LARGE SCALE GENOMIC DNA]</scope>
    <source>
        <strain evidence="4">J235TASD1</strain>
    </source>
</reference>
<organism evidence="3 4">
    <name type="scientific">Microdochium bolleyi</name>
    <dbReference type="NCBI Taxonomy" id="196109"/>
    <lineage>
        <taxon>Eukaryota</taxon>
        <taxon>Fungi</taxon>
        <taxon>Dikarya</taxon>
        <taxon>Ascomycota</taxon>
        <taxon>Pezizomycotina</taxon>
        <taxon>Sordariomycetes</taxon>
        <taxon>Xylariomycetidae</taxon>
        <taxon>Xylariales</taxon>
        <taxon>Microdochiaceae</taxon>
        <taxon>Microdochium</taxon>
    </lineage>
</organism>
<keyword evidence="2" id="KW-1133">Transmembrane helix</keyword>